<dbReference type="AlphaFoldDB" id="A0A8J8SKL9"/>
<gene>
    <name evidence="2" type="ORF">GR316_04220</name>
</gene>
<reference evidence="2" key="1">
    <citation type="submission" date="2020-01" db="EMBL/GenBank/DDBJ databases">
        <authorList>
            <person name="Yang Y."/>
            <person name="Kwon Y.M."/>
        </authorList>
    </citation>
    <scope>NUCLEOTIDE SEQUENCE</scope>
    <source>
        <strain evidence="2">PG104</strain>
    </source>
</reference>
<name>A0A8J8SKL9_9RHOB</name>
<dbReference type="KEGG" id="fap:GR316_04220"/>
<evidence type="ECO:0000256" key="1">
    <source>
        <dbReference type="SAM" id="SignalP"/>
    </source>
</evidence>
<dbReference type="RefSeq" id="WP_211784795.1">
    <property type="nucleotide sequence ID" value="NZ_CP047289.1"/>
</dbReference>
<evidence type="ECO:0000313" key="2">
    <source>
        <dbReference type="EMBL" id="QUS35547.1"/>
    </source>
</evidence>
<dbReference type="InterPro" id="IPR019225">
    <property type="entry name" value="DUF2155"/>
</dbReference>
<keyword evidence="3" id="KW-1185">Reference proteome</keyword>
<proteinExistence type="predicted"/>
<sequence length="117" mass="12580">MKALVAAVLIAAAPAAYAQEAATAPGATLRWLDKTTGQTDDFSLSRGQSVTRGFITIRLDECRYPAADPSSDAYAHLTIMDTRASTPVFSGWMISSSPALSALDHPRYDVWVLECET</sequence>
<dbReference type="EMBL" id="CP047289">
    <property type="protein sequence ID" value="QUS35547.1"/>
    <property type="molecule type" value="Genomic_DNA"/>
</dbReference>
<protein>
    <submittedName>
        <fullName evidence="2">DUF2155 domain-containing protein</fullName>
    </submittedName>
</protein>
<dbReference type="Pfam" id="PF09923">
    <property type="entry name" value="DUF2155"/>
    <property type="match status" value="1"/>
</dbReference>
<feature type="chain" id="PRO_5035213765" evidence="1">
    <location>
        <begin position="19"/>
        <end position="117"/>
    </location>
</feature>
<dbReference type="Proteomes" id="UP000679284">
    <property type="component" value="Chromosome"/>
</dbReference>
<organism evidence="2 3">
    <name type="scientific">Falsirhodobacter algicola</name>
    <dbReference type="NCBI Taxonomy" id="2692330"/>
    <lineage>
        <taxon>Bacteria</taxon>
        <taxon>Pseudomonadati</taxon>
        <taxon>Pseudomonadota</taxon>
        <taxon>Alphaproteobacteria</taxon>
        <taxon>Rhodobacterales</taxon>
        <taxon>Paracoccaceae</taxon>
        <taxon>Falsirhodobacter</taxon>
    </lineage>
</organism>
<feature type="signal peptide" evidence="1">
    <location>
        <begin position="1"/>
        <end position="18"/>
    </location>
</feature>
<keyword evidence="1" id="KW-0732">Signal</keyword>
<accession>A0A8J8SKL9</accession>
<evidence type="ECO:0000313" key="3">
    <source>
        <dbReference type="Proteomes" id="UP000679284"/>
    </source>
</evidence>